<proteinExistence type="predicted"/>
<comment type="caution">
    <text evidence="2">The sequence shown here is derived from an EMBL/GenBank/DDBJ whole genome shotgun (WGS) entry which is preliminary data.</text>
</comment>
<dbReference type="Proteomes" id="UP000479710">
    <property type="component" value="Unassembled WGS sequence"/>
</dbReference>
<feature type="transmembrane region" description="Helical" evidence="1">
    <location>
        <begin position="131"/>
        <end position="153"/>
    </location>
</feature>
<sequence length="156" mass="17323">MLLVYAGPQEARAQGLVAPRGEKPLHRPPSVEVAAGLRHRPPQAHAPGLDRSTPPVPRRLQRKAARNCLWILGHEETLRKRGARRRSRRPALLSSRYRMPLPARPPRVLAVIVLSHHAVTTDYERFLEWPVIALGVLLFILSLASLASLAGALCEN</sequence>
<dbReference type="AlphaFoldDB" id="A0A6G1BQP9"/>
<protein>
    <submittedName>
        <fullName evidence="2">Uncharacterized protein</fullName>
    </submittedName>
</protein>
<evidence type="ECO:0000256" key="1">
    <source>
        <dbReference type="SAM" id="Phobius"/>
    </source>
</evidence>
<keyword evidence="3" id="KW-1185">Reference proteome</keyword>
<gene>
    <name evidence="2" type="ORF">E2562_037251</name>
</gene>
<keyword evidence="1" id="KW-1133">Transmembrane helix</keyword>
<name>A0A6G1BQP9_9ORYZ</name>
<keyword evidence="1" id="KW-0472">Membrane</keyword>
<organism evidence="2 3">
    <name type="scientific">Oryza meyeriana var. granulata</name>
    <dbReference type="NCBI Taxonomy" id="110450"/>
    <lineage>
        <taxon>Eukaryota</taxon>
        <taxon>Viridiplantae</taxon>
        <taxon>Streptophyta</taxon>
        <taxon>Embryophyta</taxon>
        <taxon>Tracheophyta</taxon>
        <taxon>Spermatophyta</taxon>
        <taxon>Magnoliopsida</taxon>
        <taxon>Liliopsida</taxon>
        <taxon>Poales</taxon>
        <taxon>Poaceae</taxon>
        <taxon>BOP clade</taxon>
        <taxon>Oryzoideae</taxon>
        <taxon>Oryzeae</taxon>
        <taxon>Oryzinae</taxon>
        <taxon>Oryza</taxon>
        <taxon>Oryza meyeriana</taxon>
    </lineage>
</organism>
<evidence type="ECO:0000313" key="2">
    <source>
        <dbReference type="EMBL" id="KAF0890091.1"/>
    </source>
</evidence>
<dbReference type="EMBL" id="SPHZ02000012">
    <property type="protein sequence ID" value="KAF0890091.1"/>
    <property type="molecule type" value="Genomic_DNA"/>
</dbReference>
<keyword evidence="1" id="KW-0812">Transmembrane</keyword>
<accession>A0A6G1BQP9</accession>
<evidence type="ECO:0000313" key="3">
    <source>
        <dbReference type="Proteomes" id="UP000479710"/>
    </source>
</evidence>
<reference evidence="2 3" key="1">
    <citation type="submission" date="2019-11" db="EMBL/GenBank/DDBJ databases">
        <title>Whole genome sequence of Oryza granulata.</title>
        <authorList>
            <person name="Li W."/>
        </authorList>
    </citation>
    <scope>NUCLEOTIDE SEQUENCE [LARGE SCALE GENOMIC DNA]</scope>
    <source>
        <strain evidence="3">cv. Menghai</strain>
        <tissue evidence="2">Leaf</tissue>
    </source>
</reference>